<dbReference type="InterPro" id="IPR000555">
    <property type="entry name" value="JAMM/MPN+_dom"/>
</dbReference>
<dbReference type="SUPFAM" id="SSF102712">
    <property type="entry name" value="JAB1/MPN domain"/>
    <property type="match status" value="1"/>
</dbReference>
<dbReference type="CDD" id="cd08070">
    <property type="entry name" value="MPN_like"/>
    <property type="match status" value="1"/>
</dbReference>
<evidence type="ECO:0000256" key="6">
    <source>
        <dbReference type="SAM" id="MobiDB-lite"/>
    </source>
</evidence>
<gene>
    <name evidence="8" type="ORF">IC614_04355</name>
</gene>
<evidence type="ECO:0000256" key="2">
    <source>
        <dbReference type="ARBA" id="ARBA00022723"/>
    </source>
</evidence>
<dbReference type="GO" id="GO:0006508">
    <property type="term" value="P:proteolysis"/>
    <property type="evidence" value="ECO:0007669"/>
    <property type="project" value="UniProtKB-KW"/>
</dbReference>
<dbReference type="SMART" id="SM00232">
    <property type="entry name" value="JAB_MPN"/>
    <property type="match status" value="1"/>
</dbReference>
<dbReference type="PANTHER" id="PTHR34858">
    <property type="entry name" value="CYSO-CYSTEINE PEPTIDASE"/>
    <property type="match status" value="1"/>
</dbReference>
<evidence type="ECO:0000313" key="9">
    <source>
        <dbReference type="Proteomes" id="UP000594873"/>
    </source>
</evidence>
<evidence type="ECO:0000313" key="8">
    <source>
        <dbReference type="EMBL" id="QPQ55825.1"/>
    </source>
</evidence>
<evidence type="ECO:0000259" key="7">
    <source>
        <dbReference type="PROSITE" id="PS50249"/>
    </source>
</evidence>
<dbReference type="Pfam" id="PF14464">
    <property type="entry name" value="Prok-JAB"/>
    <property type="match status" value="1"/>
</dbReference>
<evidence type="ECO:0000256" key="3">
    <source>
        <dbReference type="ARBA" id="ARBA00022801"/>
    </source>
</evidence>
<reference evidence="8 9" key="1">
    <citation type="submission" date="2020-11" db="EMBL/GenBank/DDBJ databases">
        <title>Genome seq and assembly of Sphingosinicella sp.</title>
        <authorList>
            <person name="Chhetri G."/>
        </authorList>
    </citation>
    <scope>NUCLEOTIDE SEQUENCE [LARGE SCALE GENOMIC DNA]</scope>
    <source>
        <strain evidence="8 9">UDD2</strain>
    </source>
</reference>
<dbReference type="InterPro" id="IPR051929">
    <property type="entry name" value="VirAsm_ModProt"/>
</dbReference>
<keyword evidence="4" id="KW-0862">Zinc</keyword>
<dbReference type="Gene3D" id="3.40.140.10">
    <property type="entry name" value="Cytidine Deaminase, domain 2"/>
    <property type="match status" value="1"/>
</dbReference>
<dbReference type="GO" id="GO:0008270">
    <property type="term" value="F:zinc ion binding"/>
    <property type="evidence" value="ECO:0007669"/>
    <property type="project" value="TreeGrafter"/>
</dbReference>
<keyword evidence="3" id="KW-0378">Hydrolase</keyword>
<proteinExistence type="predicted"/>
<name>A0A7T2LMR0_9SPHN</name>
<accession>A0A7T2LMR0</accession>
<feature type="compositionally biased region" description="Basic and acidic residues" evidence="6">
    <location>
        <begin position="159"/>
        <end position="175"/>
    </location>
</feature>
<dbReference type="Proteomes" id="UP000594873">
    <property type="component" value="Chromosome"/>
</dbReference>
<keyword evidence="2" id="KW-0479">Metal-binding</keyword>
<organism evidence="8 9">
    <name type="scientific">Allosphingosinicella flava</name>
    <dbReference type="NCBI Taxonomy" id="2771430"/>
    <lineage>
        <taxon>Bacteria</taxon>
        <taxon>Pseudomonadati</taxon>
        <taxon>Pseudomonadota</taxon>
        <taxon>Alphaproteobacteria</taxon>
        <taxon>Sphingomonadales</taxon>
        <taxon>Sphingomonadaceae</taxon>
        <taxon>Allosphingosinicella</taxon>
    </lineage>
</organism>
<sequence length="175" mass="18663">MGTGVKISRALLDRLRNEAAAAGPLEICGLLVGRVGQIEKTVASSNLAADPAQGFLLDPATQIAVQRRAREKGRTVLGCYHSHPSGDVRPSAKDAAQAEEEGALWLIVSRDAAALWIASKGGAVRGRFDAVALTFPSSPEPRLGDVRRKTALPPQARPANRDQDIPDRGPRHEIH</sequence>
<dbReference type="AlphaFoldDB" id="A0A7T2LMR0"/>
<dbReference type="InterPro" id="IPR028090">
    <property type="entry name" value="JAB_dom_prok"/>
</dbReference>
<protein>
    <submittedName>
        <fullName evidence="8">M67 family metallopeptidase</fullName>
    </submittedName>
</protein>
<dbReference type="PROSITE" id="PS50249">
    <property type="entry name" value="MPN"/>
    <property type="match status" value="1"/>
</dbReference>
<keyword evidence="9" id="KW-1185">Reference proteome</keyword>
<dbReference type="RefSeq" id="WP_200972644.1">
    <property type="nucleotide sequence ID" value="NZ_CP065592.1"/>
</dbReference>
<dbReference type="PANTHER" id="PTHR34858:SF1">
    <property type="entry name" value="CYSO-CYSTEINE PEPTIDASE"/>
    <property type="match status" value="1"/>
</dbReference>
<evidence type="ECO:0000256" key="4">
    <source>
        <dbReference type="ARBA" id="ARBA00022833"/>
    </source>
</evidence>
<dbReference type="InterPro" id="IPR037518">
    <property type="entry name" value="MPN"/>
</dbReference>
<dbReference type="EMBL" id="CP065592">
    <property type="protein sequence ID" value="QPQ55825.1"/>
    <property type="molecule type" value="Genomic_DNA"/>
</dbReference>
<keyword evidence="1" id="KW-0645">Protease</keyword>
<dbReference type="KEGG" id="sflv:IC614_04355"/>
<evidence type="ECO:0000256" key="1">
    <source>
        <dbReference type="ARBA" id="ARBA00022670"/>
    </source>
</evidence>
<evidence type="ECO:0000256" key="5">
    <source>
        <dbReference type="ARBA" id="ARBA00023049"/>
    </source>
</evidence>
<keyword evidence="5" id="KW-0482">Metalloprotease</keyword>
<dbReference type="GO" id="GO:0008235">
    <property type="term" value="F:metalloexopeptidase activity"/>
    <property type="evidence" value="ECO:0007669"/>
    <property type="project" value="TreeGrafter"/>
</dbReference>
<feature type="region of interest" description="Disordered" evidence="6">
    <location>
        <begin position="134"/>
        <end position="175"/>
    </location>
</feature>
<feature type="domain" description="MPN" evidence="7">
    <location>
        <begin position="4"/>
        <end position="132"/>
    </location>
</feature>